<comment type="caution">
    <text evidence="1">The sequence shown here is derived from an EMBL/GenBank/DDBJ whole genome shotgun (WGS) entry which is preliminary data.</text>
</comment>
<dbReference type="AlphaFoldDB" id="A0A8S3Y9M3"/>
<reference evidence="1" key="1">
    <citation type="submission" date="2021-04" db="EMBL/GenBank/DDBJ databases">
        <authorList>
            <person name="Tunstrom K."/>
        </authorList>
    </citation>
    <scope>NUCLEOTIDE SEQUENCE</scope>
</reference>
<protein>
    <submittedName>
        <fullName evidence="1">(apollo) hypothetical protein</fullName>
    </submittedName>
</protein>
<dbReference type="EMBL" id="CAJQZP010001624">
    <property type="protein sequence ID" value="CAG5057401.1"/>
    <property type="molecule type" value="Genomic_DNA"/>
</dbReference>
<dbReference type="OrthoDB" id="6141723at2759"/>
<gene>
    <name evidence="1" type="ORF">PAPOLLO_LOCUS27172</name>
</gene>
<evidence type="ECO:0000313" key="2">
    <source>
        <dbReference type="Proteomes" id="UP000691718"/>
    </source>
</evidence>
<name>A0A8S3Y9M3_PARAO</name>
<dbReference type="Proteomes" id="UP000691718">
    <property type="component" value="Unassembled WGS sequence"/>
</dbReference>
<sequence>MIIASTLISKETNAQVELFTRINKKSIKIWLQYLVNTPLYDYYNITINHGFLSDDDEETQQTGNIDEVAEDIPIEESITAQQHILLWNDEKYLRIAPGENNIPRSLLFDEHAEVIFNYLFGTI</sequence>
<proteinExistence type="predicted"/>
<accession>A0A8S3Y9M3</accession>
<keyword evidence="2" id="KW-1185">Reference proteome</keyword>
<organism evidence="1 2">
    <name type="scientific">Parnassius apollo</name>
    <name type="common">Apollo butterfly</name>
    <name type="synonym">Papilio apollo</name>
    <dbReference type="NCBI Taxonomy" id="110799"/>
    <lineage>
        <taxon>Eukaryota</taxon>
        <taxon>Metazoa</taxon>
        <taxon>Ecdysozoa</taxon>
        <taxon>Arthropoda</taxon>
        <taxon>Hexapoda</taxon>
        <taxon>Insecta</taxon>
        <taxon>Pterygota</taxon>
        <taxon>Neoptera</taxon>
        <taxon>Endopterygota</taxon>
        <taxon>Lepidoptera</taxon>
        <taxon>Glossata</taxon>
        <taxon>Ditrysia</taxon>
        <taxon>Papilionoidea</taxon>
        <taxon>Papilionidae</taxon>
        <taxon>Parnassiinae</taxon>
        <taxon>Parnassini</taxon>
        <taxon>Parnassius</taxon>
        <taxon>Parnassius</taxon>
    </lineage>
</organism>
<evidence type="ECO:0000313" key="1">
    <source>
        <dbReference type="EMBL" id="CAG5057401.1"/>
    </source>
</evidence>